<dbReference type="eggNOG" id="COG5479">
    <property type="taxonomic scope" value="Bacteria"/>
</dbReference>
<name>A0A087BLC2_9BIFI</name>
<protein>
    <submittedName>
        <fullName evidence="3">Membrane protein</fullName>
    </submittedName>
</protein>
<proteinExistence type="predicted"/>
<gene>
    <name evidence="3" type="ORF">BMIN_1487</name>
</gene>
<sequence>MSKSSAPRASESSASASSSKTGDSDPTGTGTSSSASDGDGADPASLSDAERSEIAADARAVATAGGKTVREYTYCVAAKGDVGDIGEFESTVFRTLNDARGWPRAGAVFTQVSSGCDMTIYLSEARYMTWFSSGCSAEYSCRVGQAVIINLTRWDHGVDAWMAAGGTLPRYRRMVINHEVGHRLGHIDNEITCDAAGNRAPLMQEQSMDLRTCIPNEWPLDSELWIAD</sequence>
<evidence type="ECO:0000313" key="3">
    <source>
        <dbReference type="EMBL" id="KFI71822.1"/>
    </source>
</evidence>
<dbReference type="Pfam" id="PF11350">
    <property type="entry name" value="DUF3152"/>
    <property type="match status" value="1"/>
</dbReference>
<organism evidence="3 4">
    <name type="scientific">Bifidobacterium minimum</name>
    <dbReference type="NCBI Taxonomy" id="1693"/>
    <lineage>
        <taxon>Bacteria</taxon>
        <taxon>Bacillati</taxon>
        <taxon>Actinomycetota</taxon>
        <taxon>Actinomycetes</taxon>
        <taxon>Bifidobacteriales</taxon>
        <taxon>Bifidobacteriaceae</taxon>
        <taxon>Bifidobacterium</taxon>
    </lineage>
</organism>
<reference evidence="3 4" key="1">
    <citation type="submission" date="2014-03" db="EMBL/GenBank/DDBJ databases">
        <title>Genomics of Bifidobacteria.</title>
        <authorList>
            <person name="Ventura M."/>
            <person name="Milani C."/>
            <person name="Lugli G.A."/>
        </authorList>
    </citation>
    <scope>NUCLEOTIDE SEQUENCE [LARGE SCALE GENOMIC DNA]</scope>
    <source>
        <strain evidence="3 4">LMG 11592</strain>
    </source>
</reference>
<evidence type="ECO:0000256" key="1">
    <source>
        <dbReference type="SAM" id="MobiDB-lite"/>
    </source>
</evidence>
<keyword evidence="4" id="KW-1185">Reference proteome</keyword>
<feature type="region of interest" description="Disordered" evidence="1">
    <location>
        <begin position="1"/>
        <end position="52"/>
    </location>
</feature>
<feature type="domain" description="DUF3152" evidence="2">
    <location>
        <begin position="66"/>
        <end position="210"/>
    </location>
</feature>
<comment type="caution">
    <text evidence="3">The sequence shown here is derived from an EMBL/GenBank/DDBJ whole genome shotgun (WGS) entry which is preliminary data.</text>
</comment>
<dbReference type="SUPFAM" id="SSF55486">
    <property type="entry name" value="Metalloproteases ('zincins'), catalytic domain"/>
    <property type="match status" value="1"/>
</dbReference>
<accession>A0A087BLC2</accession>
<feature type="compositionally biased region" description="Low complexity" evidence="1">
    <location>
        <begin position="1"/>
        <end position="47"/>
    </location>
</feature>
<dbReference type="STRING" id="1693.BMIN_1487"/>
<dbReference type="Proteomes" id="UP000029014">
    <property type="component" value="Unassembled WGS sequence"/>
</dbReference>
<evidence type="ECO:0000313" key="4">
    <source>
        <dbReference type="Proteomes" id="UP000029014"/>
    </source>
</evidence>
<evidence type="ECO:0000259" key="2">
    <source>
        <dbReference type="Pfam" id="PF11350"/>
    </source>
</evidence>
<dbReference type="AlphaFoldDB" id="A0A087BLC2"/>
<dbReference type="InterPro" id="IPR022603">
    <property type="entry name" value="DUF3152"/>
</dbReference>
<dbReference type="EMBL" id="JGZD01000012">
    <property type="protein sequence ID" value="KFI71822.1"/>
    <property type="molecule type" value="Genomic_DNA"/>
</dbReference>